<sequence length="699" mass="75685">MKAQIVYDKPCRIRFRCGSDAFTKELERSIHKLVMSNPWAVACEAHYENGGILIRYKEGHRAEAVELVRKLRGSDLAPVSDNQYDTEEIDRTFKSDLAKLVMQRYIRKAILPAPIGAALIVYSGLKYIAKGVSALFDGKLTVEVLDGASISACLIQKNYNTAGTVMFLLSVSGLLEDYTRARTRAALTDSLAIKADQVWLAGKDADTLIPMSQLQVDDCIRVRTGSVIPVDGQITEGEAYINEASMTGEPLAVMKSAGASVFAGTVVEEGSVVIKVRKLSSDTKISKIIELIDNSENLKAGVQSKAERLADSIVPYSFLAFGLTLLFTRNVTKAVSVLMVDYSCAIKLSTPIAVISAIKEAADDDVTVKGGKYLEEYALADSIVFDKTGTLTNAEPVLEKVIALGDYSEAETLKIAACLEEHFPHSVARAIVKGAADRDIDHAEEHAEVQYIVAHGISTTLHGKRAIIGSRHFVCEDEGIEITDEQQAEIDEKSGACSVVYLAVGDKLTGALCISDPPRPEAEEAVKQLKEAGITNIVMLTGDSAKAAEITAQKLGISDFRAQVLPEDKHRYVQQLKEHGHRVIMVGDGINDAPALAAANVSVAMSDASDIAKETADITVRGADLTQLASIRQLSEKLMHRINSNYRFILLFNSVLLLSGAFGLLQPSASALLHNASTMAICAKSMTPLEDKKRKKKNK</sequence>
<comment type="catalytic activity">
    <reaction evidence="9">
        <text>Cd(2+)(in) + ATP + H2O = Cd(2+)(out) + ADP + phosphate + H(+)</text>
        <dbReference type="Rhea" id="RHEA:12132"/>
        <dbReference type="ChEBI" id="CHEBI:15377"/>
        <dbReference type="ChEBI" id="CHEBI:15378"/>
        <dbReference type="ChEBI" id="CHEBI:30616"/>
        <dbReference type="ChEBI" id="CHEBI:43474"/>
        <dbReference type="ChEBI" id="CHEBI:48775"/>
        <dbReference type="ChEBI" id="CHEBI:456216"/>
        <dbReference type="EC" id="7.2.2.21"/>
    </reaction>
</comment>
<dbReference type="GO" id="GO:0005524">
    <property type="term" value="F:ATP binding"/>
    <property type="evidence" value="ECO:0007669"/>
    <property type="project" value="UniProtKB-UniRule"/>
</dbReference>
<dbReference type="InterPro" id="IPR036412">
    <property type="entry name" value="HAD-like_sf"/>
</dbReference>
<evidence type="ECO:0000256" key="1">
    <source>
        <dbReference type="ARBA" id="ARBA00004141"/>
    </source>
</evidence>
<dbReference type="PRINTS" id="PR00120">
    <property type="entry name" value="HATPASE"/>
</dbReference>
<dbReference type="SFLD" id="SFLDS00003">
    <property type="entry name" value="Haloacid_Dehalogenase"/>
    <property type="match status" value="1"/>
</dbReference>
<dbReference type="InterPro" id="IPR018303">
    <property type="entry name" value="ATPase_P-typ_P_site"/>
</dbReference>
<dbReference type="Proteomes" id="UP001208131">
    <property type="component" value="Unassembled WGS sequence"/>
</dbReference>
<dbReference type="PRINTS" id="PR00119">
    <property type="entry name" value="CATATPASE"/>
</dbReference>
<dbReference type="GO" id="GO:0008551">
    <property type="term" value="F:P-type cadmium transporter activity"/>
    <property type="evidence" value="ECO:0007669"/>
    <property type="project" value="UniProtKB-EC"/>
</dbReference>
<dbReference type="Pfam" id="PF00122">
    <property type="entry name" value="E1-E2_ATPase"/>
    <property type="match status" value="1"/>
</dbReference>
<dbReference type="InterPro" id="IPR059000">
    <property type="entry name" value="ATPase_P-type_domA"/>
</dbReference>
<dbReference type="Gene3D" id="2.70.150.10">
    <property type="entry name" value="Calcium-transporting ATPase, cytoplasmic transduction domain A"/>
    <property type="match status" value="1"/>
</dbReference>
<dbReference type="Pfam" id="PF00702">
    <property type="entry name" value="Hydrolase"/>
    <property type="match status" value="1"/>
</dbReference>
<dbReference type="GO" id="GO:0016887">
    <property type="term" value="F:ATP hydrolysis activity"/>
    <property type="evidence" value="ECO:0007669"/>
    <property type="project" value="InterPro"/>
</dbReference>
<dbReference type="GO" id="GO:0046872">
    <property type="term" value="F:metal ion binding"/>
    <property type="evidence" value="ECO:0007669"/>
    <property type="project" value="UniProtKB-KW"/>
</dbReference>
<comment type="similarity">
    <text evidence="2 10">Belongs to the cation transport ATPase (P-type) (TC 3.A.3) family. Type IB subfamily.</text>
</comment>
<evidence type="ECO:0000313" key="12">
    <source>
        <dbReference type="EMBL" id="MCU6706526.1"/>
    </source>
</evidence>
<keyword evidence="13" id="KW-1185">Reference proteome</keyword>
<organism evidence="12 13">
    <name type="scientific">Hominimerdicola aceti</name>
    <dbReference type="NCBI Taxonomy" id="2981726"/>
    <lineage>
        <taxon>Bacteria</taxon>
        <taxon>Bacillati</taxon>
        <taxon>Bacillota</taxon>
        <taxon>Clostridia</taxon>
        <taxon>Eubacteriales</taxon>
        <taxon>Oscillospiraceae</taxon>
        <taxon>Hominimerdicola</taxon>
    </lineage>
</organism>
<dbReference type="EC" id="7.2.2.21" evidence="8"/>
<protein>
    <recommendedName>
        <fullName evidence="8">Cd(2+)-exporting ATPase</fullName>
        <ecNumber evidence="8">7.2.2.21</ecNumber>
    </recommendedName>
</protein>
<dbReference type="PROSITE" id="PS00154">
    <property type="entry name" value="ATPASE_E1_E2"/>
    <property type="match status" value="1"/>
</dbReference>
<dbReference type="InterPro" id="IPR027256">
    <property type="entry name" value="P-typ_ATPase_IB"/>
</dbReference>
<evidence type="ECO:0000256" key="9">
    <source>
        <dbReference type="ARBA" id="ARBA00049338"/>
    </source>
</evidence>
<dbReference type="PANTHER" id="PTHR48085:SF5">
    <property type="entry name" value="CADMIUM_ZINC-TRANSPORTING ATPASE HMA4-RELATED"/>
    <property type="match status" value="1"/>
</dbReference>
<evidence type="ECO:0000313" key="13">
    <source>
        <dbReference type="Proteomes" id="UP001208131"/>
    </source>
</evidence>
<evidence type="ECO:0000256" key="2">
    <source>
        <dbReference type="ARBA" id="ARBA00006024"/>
    </source>
</evidence>
<keyword evidence="7" id="KW-0472">Membrane</keyword>
<dbReference type="Gene3D" id="3.40.50.1000">
    <property type="entry name" value="HAD superfamily/HAD-like"/>
    <property type="match status" value="1"/>
</dbReference>
<dbReference type="AlphaFoldDB" id="A0AAE3IHZ3"/>
<evidence type="ECO:0000256" key="4">
    <source>
        <dbReference type="ARBA" id="ARBA00022692"/>
    </source>
</evidence>
<evidence type="ECO:0000256" key="8">
    <source>
        <dbReference type="ARBA" id="ARBA00039103"/>
    </source>
</evidence>
<evidence type="ECO:0000259" key="11">
    <source>
        <dbReference type="Pfam" id="PF00122"/>
    </source>
</evidence>
<dbReference type="NCBIfam" id="TIGR01525">
    <property type="entry name" value="ATPase-IB_hvy"/>
    <property type="match status" value="1"/>
</dbReference>
<dbReference type="SUPFAM" id="SSF81653">
    <property type="entry name" value="Calcium ATPase, transduction domain A"/>
    <property type="match status" value="1"/>
</dbReference>
<evidence type="ECO:0000256" key="10">
    <source>
        <dbReference type="RuleBase" id="RU362081"/>
    </source>
</evidence>
<keyword evidence="10" id="KW-0067">ATP-binding</keyword>
<accession>A0AAE3IHZ3</accession>
<comment type="caution">
    <text evidence="12">The sequence shown here is derived from an EMBL/GenBank/DDBJ whole genome shotgun (WGS) entry which is preliminary data.</text>
</comment>
<keyword evidence="3" id="KW-0104">Cadmium</keyword>
<name>A0AAE3IHZ3_9FIRM</name>
<keyword evidence="4" id="KW-0812">Transmembrane</keyword>
<reference evidence="12 13" key="1">
    <citation type="journal article" date="2021" name="ISME Commun">
        <title>Automated analysis of genomic sequences facilitates high-throughput and comprehensive description of bacteria.</title>
        <authorList>
            <person name="Hitch T.C.A."/>
        </authorList>
    </citation>
    <scope>NUCLEOTIDE SEQUENCE [LARGE SCALE GENOMIC DNA]</scope>
    <source>
        <strain evidence="12 13">Sanger_31</strain>
    </source>
</reference>
<dbReference type="InterPro" id="IPR023299">
    <property type="entry name" value="ATPase_P-typ_cyto_dom_N"/>
</dbReference>
<dbReference type="Gene3D" id="3.40.1110.10">
    <property type="entry name" value="Calcium-transporting ATPase, cytoplasmic domain N"/>
    <property type="match status" value="1"/>
</dbReference>
<dbReference type="InterPro" id="IPR023214">
    <property type="entry name" value="HAD_sf"/>
</dbReference>
<dbReference type="SUPFAM" id="SSF56784">
    <property type="entry name" value="HAD-like"/>
    <property type="match status" value="1"/>
</dbReference>
<feature type="domain" description="P-type ATPase A" evidence="11">
    <location>
        <begin position="202"/>
        <end position="292"/>
    </location>
</feature>
<gene>
    <name evidence="12" type="ORF">OCV57_11400</name>
</gene>
<dbReference type="GO" id="GO:0005886">
    <property type="term" value="C:plasma membrane"/>
    <property type="evidence" value="ECO:0007669"/>
    <property type="project" value="UniProtKB-SubCell"/>
</dbReference>
<dbReference type="InterPro" id="IPR001757">
    <property type="entry name" value="P_typ_ATPase"/>
</dbReference>
<evidence type="ECO:0000256" key="7">
    <source>
        <dbReference type="ARBA" id="ARBA00023136"/>
    </source>
</evidence>
<evidence type="ECO:0000256" key="3">
    <source>
        <dbReference type="ARBA" id="ARBA00022539"/>
    </source>
</evidence>
<proteinExistence type="inferred from homology"/>
<keyword evidence="10" id="KW-0547">Nucleotide-binding</keyword>
<dbReference type="EMBL" id="JAOQJZ010000013">
    <property type="protein sequence ID" value="MCU6706526.1"/>
    <property type="molecule type" value="Genomic_DNA"/>
</dbReference>
<dbReference type="NCBIfam" id="TIGR01494">
    <property type="entry name" value="ATPase_P-type"/>
    <property type="match status" value="1"/>
</dbReference>
<dbReference type="PANTHER" id="PTHR48085">
    <property type="entry name" value="CADMIUM/ZINC-TRANSPORTING ATPASE HMA2-RELATED"/>
    <property type="match status" value="1"/>
</dbReference>
<dbReference type="SFLD" id="SFLDF00027">
    <property type="entry name" value="p-type_atpase"/>
    <property type="match status" value="1"/>
</dbReference>
<comment type="subcellular location">
    <subcellularLocation>
        <location evidence="10">Cell membrane</location>
    </subcellularLocation>
    <subcellularLocation>
        <location evidence="1">Membrane</location>
        <topology evidence="1">Multi-pass membrane protein</topology>
    </subcellularLocation>
</comment>
<keyword evidence="10" id="KW-1003">Cell membrane</keyword>
<dbReference type="RefSeq" id="WP_267301659.1">
    <property type="nucleotide sequence ID" value="NZ_JAOQJZ010000013.1"/>
</dbReference>
<keyword evidence="5" id="KW-1278">Translocase</keyword>
<evidence type="ECO:0000256" key="5">
    <source>
        <dbReference type="ARBA" id="ARBA00022967"/>
    </source>
</evidence>
<dbReference type="SFLD" id="SFLDG00002">
    <property type="entry name" value="C1.7:_P-type_atpase_like"/>
    <property type="match status" value="1"/>
</dbReference>
<dbReference type="InterPro" id="IPR044492">
    <property type="entry name" value="P_typ_ATPase_HD_dom"/>
</dbReference>
<dbReference type="InterPro" id="IPR008250">
    <property type="entry name" value="ATPase_P-typ_transduc_dom_A_sf"/>
</dbReference>
<dbReference type="InterPro" id="IPR051014">
    <property type="entry name" value="Cation_Transport_ATPase_IB"/>
</dbReference>
<keyword evidence="6" id="KW-1133">Transmembrane helix</keyword>
<dbReference type="PROSITE" id="PS01229">
    <property type="entry name" value="COF_2"/>
    <property type="match status" value="1"/>
</dbReference>
<keyword evidence="10" id="KW-0479">Metal-binding</keyword>
<evidence type="ECO:0000256" key="6">
    <source>
        <dbReference type="ARBA" id="ARBA00022989"/>
    </source>
</evidence>